<dbReference type="OrthoDB" id="6914691at2759"/>
<dbReference type="EMBL" id="CAKXAJ010008911">
    <property type="protein sequence ID" value="CAH2211019.1"/>
    <property type="molecule type" value="Genomic_DNA"/>
</dbReference>
<accession>A0A8S4QJJ4</accession>
<keyword evidence="2" id="KW-1185">Reference proteome</keyword>
<evidence type="ECO:0000313" key="1">
    <source>
        <dbReference type="EMBL" id="CAH2211019.1"/>
    </source>
</evidence>
<comment type="caution">
    <text evidence="1">The sequence shown here is derived from an EMBL/GenBank/DDBJ whole genome shotgun (WGS) entry which is preliminary data.</text>
</comment>
<evidence type="ECO:0000313" key="2">
    <source>
        <dbReference type="Proteomes" id="UP000838756"/>
    </source>
</evidence>
<reference evidence="1" key="1">
    <citation type="submission" date="2022-03" db="EMBL/GenBank/DDBJ databases">
        <authorList>
            <person name="Lindestad O."/>
        </authorList>
    </citation>
    <scope>NUCLEOTIDE SEQUENCE</scope>
</reference>
<dbReference type="AlphaFoldDB" id="A0A8S4QJJ4"/>
<sequence>MKAVASSIMCFISRHMEDGRWSFRRHFELLAPRLIRVAAALGRLLPNVGGPDSACRRLYSGIVMSMAGLQYGCTHCLRITLQR</sequence>
<dbReference type="Proteomes" id="UP000838756">
    <property type="component" value="Unassembled WGS sequence"/>
</dbReference>
<organism evidence="1 2">
    <name type="scientific">Pararge aegeria aegeria</name>
    <dbReference type="NCBI Taxonomy" id="348720"/>
    <lineage>
        <taxon>Eukaryota</taxon>
        <taxon>Metazoa</taxon>
        <taxon>Ecdysozoa</taxon>
        <taxon>Arthropoda</taxon>
        <taxon>Hexapoda</taxon>
        <taxon>Insecta</taxon>
        <taxon>Pterygota</taxon>
        <taxon>Neoptera</taxon>
        <taxon>Endopterygota</taxon>
        <taxon>Lepidoptera</taxon>
        <taxon>Glossata</taxon>
        <taxon>Ditrysia</taxon>
        <taxon>Papilionoidea</taxon>
        <taxon>Nymphalidae</taxon>
        <taxon>Satyrinae</taxon>
        <taxon>Satyrini</taxon>
        <taxon>Parargina</taxon>
        <taxon>Pararge</taxon>
    </lineage>
</organism>
<protein>
    <submittedName>
        <fullName evidence="1">Jg13401 protein</fullName>
    </submittedName>
</protein>
<gene>
    <name evidence="1" type="primary">jg13401</name>
    <name evidence="1" type="ORF">PAEG_LOCUS2866</name>
</gene>
<name>A0A8S4QJJ4_9NEOP</name>
<proteinExistence type="predicted"/>